<gene>
    <name evidence="1" type="ORF">DHEL01_v204115</name>
</gene>
<dbReference type="STRING" id="158607.A0A2P5I4S1"/>
<dbReference type="EMBL" id="MAVT02000265">
    <property type="protein sequence ID" value="POS77481.1"/>
    <property type="molecule type" value="Genomic_DNA"/>
</dbReference>
<dbReference type="InterPro" id="IPR029044">
    <property type="entry name" value="Nucleotide-diphossugar_trans"/>
</dbReference>
<protein>
    <recommendedName>
        <fullName evidence="3">Glucose N-acetyltransferase</fullName>
    </recommendedName>
</protein>
<dbReference type="PANTHER" id="PTHR11183">
    <property type="entry name" value="GLYCOGENIN SUBFAMILY MEMBER"/>
    <property type="match status" value="1"/>
</dbReference>
<dbReference type="InterPro" id="IPR050587">
    <property type="entry name" value="GNT1/Glycosyltrans_8"/>
</dbReference>
<name>A0A2P5I4S1_DIAHE</name>
<evidence type="ECO:0000313" key="1">
    <source>
        <dbReference type="EMBL" id="POS77481.1"/>
    </source>
</evidence>
<dbReference type="AlphaFoldDB" id="A0A2P5I4S1"/>
<sequence length="269" mass="30516">MDANDGNSHEGRLLAKARDELGVKLQPVKVLHQESAAYSGPNWADSYTKLLAFKQTQYDRVIAIDSDSLLLGSLDELFFVPPAPAVMPRAYWLSKTTMSSHIMVLTPSEDAFSSVERIIKSRAGKGFYDMEIMNSLFGGTCEVLPHEPYALLTGEFRKRDHSAFLKYQPSWVWKPKEVLKQAKMVHFSDSPLPKPWVAKDERILAAKPDCSFDAENGEECREQEIWLDFYRKFREKRKVSEFPAHSSGYLNTCGKVQLADTCVIQNICV</sequence>
<evidence type="ECO:0008006" key="3">
    <source>
        <dbReference type="Google" id="ProtNLM"/>
    </source>
</evidence>
<dbReference type="FunCoup" id="A0A2P5I4S1">
    <property type="interactions" value="11"/>
</dbReference>
<dbReference type="InParanoid" id="A0A2P5I4S1"/>
<accession>A0A2P5I4S1</accession>
<proteinExistence type="predicted"/>
<evidence type="ECO:0000313" key="2">
    <source>
        <dbReference type="Proteomes" id="UP000094444"/>
    </source>
</evidence>
<dbReference type="OrthoDB" id="2014201at2759"/>
<dbReference type="Proteomes" id="UP000094444">
    <property type="component" value="Unassembled WGS sequence"/>
</dbReference>
<organism evidence="1 2">
    <name type="scientific">Diaporthe helianthi</name>
    <dbReference type="NCBI Taxonomy" id="158607"/>
    <lineage>
        <taxon>Eukaryota</taxon>
        <taxon>Fungi</taxon>
        <taxon>Dikarya</taxon>
        <taxon>Ascomycota</taxon>
        <taxon>Pezizomycotina</taxon>
        <taxon>Sordariomycetes</taxon>
        <taxon>Sordariomycetidae</taxon>
        <taxon>Diaporthales</taxon>
        <taxon>Diaporthaceae</taxon>
        <taxon>Diaporthe</taxon>
    </lineage>
</organism>
<reference evidence="1" key="1">
    <citation type="submission" date="2017-09" db="EMBL/GenBank/DDBJ databases">
        <title>Polyketide synthases of a Diaporthe helianthi virulent isolate.</title>
        <authorList>
            <person name="Baroncelli R."/>
        </authorList>
    </citation>
    <scope>NUCLEOTIDE SEQUENCE [LARGE SCALE GENOMIC DNA]</scope>
    <source>
        <strain evidence="1">7/96</strain>
    </source>
</reference>
<comment type="caution">
    <text evidence="1">The sequence shown here is derived from an EMBL/GenBank/DDBJ whole genome shotgun (WGS) entry which is preliminary data.</text>
</comment>
<keyword evidence="2" id="KW-1185">Reference proteome</keyword>
<dbReference type="Gene3D" id="3.90.550.10">
    <property type="entry name" value="Spore Coat Polysaccharide Biosynthesis Protein SpsA, Chain A"/>
    <property type="match status" value="1"/>
</dbReference>
<dbReference type="SUPFAM" id="SSF53448">
    <property type="entry name" value="Nucleotide-diphospho-sugar transferases"/>
    <property type="match status" value="1"/>
</dbReference>